<dbReference type="PATRIC" id="fig|1454003.3.peg.166"/>
<dbReference type="Pfam" id="PF11104">
    <property type="entry name" value="PilM_2"/>
    <property type="match status" value="1"/>
</dbReference>
<evidence type="ECO:0000313" key="3">
    <source>
        <dbReference type="Proteomes" id="UP000021816"/>
    </source>
</evidence>
<dbReference type="Proteomes" id="UP000021816">
    <property type="component" value="Unassembled WGS sequence"/>
</dbReference>
<comment type="caution">
    <text evidence="2">The sequence shown here is derived from an EMBL/GenBank/DDBJ whole genome shotgun (WGS) entry which is preliminary data.</text>
</comment>
<dbReference type="GO" id="GO:0051301">
    <property type="term" value="P:cell division"/>
    <property type="evidence" value="ECO:0007669"/>
    <property type="project" value="InterPro"/>
</dbReference>
<evidence type="ECO:0000259" key="1">
    <source>
        <dbReference type="SMART" id="SM00842"/>
    </source>
</evidence>
<sequence length="365" mass="39709">MAGGGDLQLDLSIFNPKARSLIGLDISSSSVKMVELASDAKGGYRVERYAIEVLPRDVVSDGNIVNLEAAAESVRRAWKRLATVTRQVAIALPASHVITKKIIVAAGQREDELEVLVESEANQYIPFALDEVNLDFQVVGPVPSSPDEIEVLIAASRKEKVEDRVAVAEAAGLKPVVLDVESYAVLAAFELIEKQLPEGGQGQIVALVDVGANVMNLTVLRNGQQLYVREQAFGGNQLTQDIARLFGTSFEEAEAEKRRNNLPENYEAELLRPFLESMALELSRALQFFFTSTQFNQINHIVLAGGCAVIAGADEVVASRTQINTIIANPFANMLLSERVRTKNLLTDASSLMVACGLALRRFDE</sequence>
<dbReference type="STRING" id="1454003.AW10_00165"/>
<evidence type="ECO:0000313" key="2">
    <source>
        <dbReference type="EMBL" id="EXI82931.1"/>
    </source>
</evidence>
<dbReference type="InterPro" id="IPR005883">
    <property type="entry name" value="PilM"/>
</dbReference>
<dbReference type="CDD" id="cd24049">
    <property type="entry name" value="ASKHA_NBD_PilM"/>
    <property type="match status" value="1"/>
</dbReference>
<dbReference type="PIRSF" id="PIRSF019169">
    <property type="entry name" value="PilM"/>
    <property type="match status" value="1"/>
</dbReference>
<dbReference type="SUPFAM" id="SSF53067">
    <property type="entry name" value="Actin-like ATPase domain"/>
    <property type="match status" value="2"/>
</dbReference>
<organism evidence="2 3">
    <name type="scientific">Candidatus Accumulibacter appositus</name>
    <dbReference type="NCBI Taxonomy" id="1454003"/>
    <lineage>
        <taxon>Bacteria</taxon>
        <taxon>Pseudomonadati</taxon>
        <taxon>Pseudomonadota</taxon>
        <taxon>Betaproteobacteria</taxon>
        <taxon>Candidatus Accumulibacter</taxon>
    </lineage>
</organism>
<dbReference type="Gene3D" id="3.30.1490.300">
    <property type="match status" value="1"/>
</dbReference>
<proteinExistence type="predicted"/>
<dbReference type="SMART" id="SM00842">
    <property type="entry name" value="FtsA"/>
    <property type="match status" value="1"/>
</dbReference>
<dbReference type="InterPro" id="IPR050696">
    <property type="entry name" value="FtsA/MreB"/>
</dbReference>
<dbReference type="InterPro" id="IPR043129">
    <property type="entry name" value="ATPase_NBD"/>
</dbReference>
<reference evidence="2 3" key="1">
    <citation type="submission" date="2014-02" db="EMBL/GenBank/DDBJ databases">
        <title>Expanding our view of genomic diversity in Candidatus Accumulibacter clades.</title>
        <authorList>
            <person name="Skennerton C.T."/>
            <person name="Barr J.J."/>
            <person name="Slater F.R."/>
            <person name="Bond P.L."/>
            <person name="Tyson G.W."/>
        </authorList>
    </citation>
    <scope>NUCLEOTIDE SEQUENCE [LARGE SCALE GENOMIC DNA]</scope>
    <source>
        <strain evidence="3">BA-92</strain>
    </source>
</reference>
<gene>
    <name evidence="2" type="ORF">AW10_00165</name>
</gene>
<dbReference type="NCBIfam" id="TIGR01175">
    <property type="entry name" value="pilM"/>
    <property type="match status" value="1"/>
</dbReference>
<dbReference type="EMBL" id="JEMX01000007">
    <property type="protein sequence ID" value="EXI82931.1"/>
    <property type="molecule type" value="Genomic_DNA"/>
</dbReference>
<dbReference type="AlphaFoldDB" id="A0A011P5S7"/>
<dbReference type="InterPro" id="IPR003494">
    <property type="entry name" value="SHS2_FtsA"/>
</dbReference>
<protein>
    <submittedName>
        <fullName evidence="2">Ethanolamine utilization protein EutJ</fullName>
    </submittedName>
</protein>
<dbReference type="PANTHER" id="PTHR32432">
    <property type="entry name" value="CELL DIVISION PROTEIN FTSA-RELATED"/>
    <property type="match status" value="1"/>
</dbReference>
<feature type="domain" description="SHS2" evidence="1">
    <location>
        <begin position="21"/>
        <end position="189"/>
    </location>
</feature>
<name>A0A011P5S7_9PROT</name>
<accession>A0A011P5S7</accession>
<dbReference type="Gene3D" id="3.30.420.40">
    <property type="match status" value="2"/>
</dbReference>
<dbReference type="PANTHER" id="PTHR32432:SF3">
    <property type="entry name" value="ETHANOLAMINE UTILIZATION PROTEIN EUTJ"/>
    <property type="match status" value="1"/>
</dbReference>